<dbReference type="Proteomes" id="UP000510621">
    <property type="component" value="Chromosome"/>
</dbReference>
<dbReference type="EMBL" id="CP059265">
    <property type="protein sequence ID" value="QLQ33925.1"/>
    <property type="molecule type" value="Genomic_DNA"/>
</dbReference>
<proteinExistence type="predicted"/>
<reference evidence="2" key="1">
    <citation type="submission" date="2020-06" db="EMBL/GenBank/DDBJ databases">
        <title>Analysis procedures for assessing recovery of high quality, complete, closed genomes from Nanopore long read metagenome sequencing.</title>
        <authorList>
            <person name="Bessarab I."/>
            <person name="Arumugam K."/>
            <person name="Haryono M."/>
            <person name="Liu X."/>
            <person name="Roy S."/>
            <person name="Zuniga-Montanez R.E."/>
            <person name="Qiu G."/>
            <person name="Drautz-Moses D.I."/>
            <person name="Law Y.Y."/>
            <person name="Wuertz S."/>
            <person name="Lauro F.M."/>
            <person name="Huson D.H."/>
            <person name="Williams R.B."/>
        </authorList>
    </citation>
    <scope>NUCLEOTIDE SEQUENCE [LARGE SCALE GENOMIC DNA]</scope>
    <source>
        <strain evidence="2">SSD2</strain>
    </source>
</reference>
<sequence length="109" mass="11697">MADKWCSLCGKHTDHRSGYHARQPCRTCRHYTEGQPCPVGGEVQAWWTGCIVWDAVDRQPAASHTHDSPAHSPAHSSHRADTQAGSGSDCSATGNLTKPTSTALSPAYP</sequence>
<name>A0A7L6AXZ3_9GAMM</name>
<organism evidence="2 3">
    <name type="scientific">Candidatus Thiothrix singaporensis</name>
    <dbReference type="NCBI Taxonomy" id="2799669"/>
    <lineage>
        <taxon>Bacteria</taxon>
        <taxon>Pseudomonadati</taxon>
        <taxon>Pseudomonadota</taxon>
        <taxon>Gammaproteobacteria</taxon>
        <taxon>Thiotrichales</taxon>
        <taxon>Thiotrichaceae</taxon>
        <taxon>Thiothrix</taxon>
    </lineage>
</organism>
<evidence type="ECO:0000313" key="3">
    <source>
        <dbReference type="Proteomes" id="UP000510621"/>
    </source>
</evidence>
<dbReference type="KEGG" id="this:HZT40_22460"/>
<protein>
    <submittedName>
        <fullName evidence="2">Uncharacterized protein</fullName>
    </submittedName>
</protein>
<feature type="region of interest" description="Disordered" evidence="1">
    <location>
        <begin position="61"/>
        <end position="109"/>
    </location>
</feature>
<accession>A0A7L6AXZ3</accession>
<feature type="compositionally biased region" description="Polar residues" evidence="1">
    <location>
        <begin position="83"/>
        <end position="109"/>
    </location>
</feature>
<gene>
    <name evidence="2" type="ORF">HZT40_22460</name>
</gene>
<evidence type="ECO:0000256" key="1">
    <source>
        <dbReference type="SAM" id="MobiDB-lite"/>
    </source>
</evidence>
<evidence type="ECO:0000313" key="2">
    <source>
        <dbReference type="EMBL" id="QLQ33925.1"/>
    </source>
</evidence>
<keyword evidence="3" id="KW-1185">Reference proteome</keyword>
<dbReference type="AlphaFoldDB" id="A0A7L6AXZ3"/>